<accession>A0ABV5FK19</accession>
<reference evidence="1 2" key="1">
    <citation type="submission" date="2024-09" db="EMBL/GenBank/DDBJ databases">
        <authorList>
            <person name="Sun Q."/>
            <person name="Mori K."/>
        </authorList>
    </citation>
    <scope>NUCLEOTIDE SEQUENCE [LARGE SCALE GENOMIC DNA]</scope>
    <source>
        <strain evidence="1 2">CECT 7908</strain>
    </source>
</reference>
<sequence>MNNFNFFIGVILFSFFSCRENEKNNNNQMDLTPTLMDSTLIVKKNLSTKIAKVEKQIFPDTTVNSKIMLSNDKSLKEFYSNEVSTLERIRESPVVVFTNKDNSEYLIAYQYEGGIKNSFDCFEFGYLKDDESLVEISKFETPEIKFTTESKISLGLNLQEIVNTKGLNFKTEINENLKTVIYRDNDYDNSLFLKKYNMPGYFMEFTLKDDKLIKVKYGFDYP</sequence>
<comment type="caution">
    <text evidence="1">The sequence shown here is derived from an EMBL/GenBank/DDBJ whole genome shotgun (WGS) entry which is preliminary data.</text>
</comment>
<evidence type="ECO:0000313" key="2">
    <source>
        <dbReference type="Proteomes" id="UP001589589"/>
    </source>
</evidence>
<dbReference type="EMBL" id="JBHMEX010000026">
    <property type="protein sequence ID" value="MFB9063889.1"/>
    <property type="molecule type" value="Genomic_DNA"/>
</dbReference>
<evidence type="ECO:0008006" key="3">
    <source>
        <dbReference type="Google" id="ProtNLM"/>
    </source>
</evidence>
<dbReference type="Proteomes" id="UP001589589">
    <property type="component" value="Unassembled WGS sequence"/>
</dbReference>
<protein>
    <recommendedName>
        <fullName evidence="3">Lipoprotein</fullName>
    </recommendedName>
</protein>
<gene>
    <name evidence="1" type="ORF">ACFFUQ_07615</name>
</gene>
<keyword evidence="2" id="KW-1185">Reference proteome</keyword>
<organism evidence="1 2">
    <name type="scientific">Flavobacterium branchiarum</name>
    <dbReference type="NCBI Taxonomy" id="1114870"/>
    <lineage>
        <taxon>Bacteria</taxon>
        <taxon>Pseudomonadati</taxon>
        <taxon>Bacteroidota</taxon>
        <taxon>Flavobacteriia</taxon>
        <taxon>Flavobacteriales</taxon>
        <taxon>Flavobacteriaceae</taxon>
        <taxon>Flavobacterium</taxon>
    </lineage>
</organism>
<name>A0ABV5FK19_9FLAO</name>
<evidence type="ECO:0000313" key="1">
    <source>
        <dbReference type="EMBL" id="MFB9063889.1"/>
    </source>
</evidence>
<dbReference type="RefSeq" id="WP_290262287.1">
    <property type="nucleotide sequence ID" value="NZ_JAUFQQ010000003.1"/>
</dbReference>
<proteinExistence type="predicted"/>